<accession>A0A0V8RQ87</accession>
<evidence type="ECO:0008006" key="4">
    <source>
        <dbReference type="Google" id="ProtNLM"/>
    </source>
</evidence>
<feature type="transmembrane region" description="Helical" evidence="1">
    <location>
        <begin position="13"/>
        <end position="33"/>
    </location>
</feature>
<gene>
    <name evidence="2" type="ORF">APY09_09290</name>
</gene>
<dbReference type="RefSeq" id="WP_060567540.1">
    <property type="nucleotide sequence ID" value="NZ_CP040006.1"/>
</dbReference>
<dbReference type="OrthoDB" id="3268796at2"/>
<dbReference type="EMBL" id="LLVT01000004">
    <property type="protein sequence ID" value="KSW10190.1"/>
    <property type="molecule type" value="Genomic_DNA"/>
</dbReference>
<proteinExistence type="predicted"/>
<dbReference type="Proteomes" id="UP000054686">
    <property type="component" value="Unassembled WGS sequence"/>
</dbReference>
<name>A0A0V8RQ87_9ACTO</name>
<organism evidence="2 3">
    <name type="scientific">Schaalia odontolytica</name>
    <dbReference type="NCBI Taxonomy" id="1660"/>
    <lineage>
        <taxon>Bacteria</taxon>
        <taxon>Bacillati</taxon>
        <taxon>Actinomycetota</taxon>
        <taxon>Actinomycetes</taxon>
        <taxon>Actinomycetales</taxon>
        <taxon>Actinomycetaceae</taxon>
        <taxon>Schaalia</taxon>
    </lineage>
</organism>
<reference evidence="2 3" key="1">
    <citation type="submission" date="2015-10" db="EMBL/GenBank/DDBJ databases">
        <title>Draft Genome of Actinomyces odontolyticus subsp. actinosynbacter strain XH001.</title>
        <authorList>
            <person name="Mclean J.S."/>
            <person name="He X."/>
        </authorList>
    </citation>
    <scope>NUCLEOTIDE SEQUENCE [LARGE SCALE GENOMIC DNA]</scope>
    <source>
        <strain evidence="2 3">XH001</strain>
    </source>
</reference>
<evidence type="ECO:0000256" key="1">
    <source>
        <dbReference type="SAM" id="Phobius"/>
    </source>
</evidence>
<protein>
    <recommendedName>
        <fullName evidence="4">DUF2746 domain-containing protein</fullName>
    </recommendedName>
</protein>
<dbReference type="AlphaFoldDB" id="A0A0V8RQ87"/>
<evidence type="ECO:0000313" key="3">
    <source>
        <dbReference type="Proteomes" id="UP000054686"/>
    </source>
</evidence>
<comment type="caution">
    <text evidence="2">The sequence shown here is derived from an EMBL/GenBank/DDBJ whole genome shotgun (WGS) entry which is preliminary data.</text>
</comment>
<keyword evidence="1" id="KW-0472">Membrane</keyword>
<keyword evidence="1" id="KW-1133">Transmembrane helix</keyword>
<keyword evidence="1" id="KW-0812">Transmembrane</keyword>
<evidence type="ECO:0000313" key="2">
    <source>
        <dbReference type="EMBL" id="KSW10190.1"/>
    </source>
</evidence>
<sequence>MTELLADPKVTDALAALVVAILVAMTGIVALAASQVRRWMDAKFAHVLVGVEEARAAARSADAQVSNDHDTNIRDDLDRAIETVRAVSDQIGELTGHVGTLADQLGRVETTLSNHGKSLEAVESRVGRIDERGGRMAEEIHDERVAREAAQRTIDEHSHDAHARLHERLDKLEERMNEQ</sequence>